<comment type="caution">
    <text evidence="3">The sequence shown here is derived from an EMBL/GenBank/DDBJ whole genome shotgun (WGS) entry which is preliminary data.</text>
</comment>
<evidence type="ECO:0000256" key="2">
    <source>
        <dbReference type="SAM" id="SignalP"/>
    </source>
</evidence>
<gene>
    <name evidence="3" type="ORF">FB380_001173</name>
</gene>
<name>A0A846LGJ9_9ACTN</name>
<keyword evidence="2" id="KW-0732">Signal</keyword>
<evidence type="ECO:0000313" key="3">
    <source>
        <dbReference type="EMBL" id="NIH66727.1"/>
    </source>
</evidence>
<feature type="region of interest" description="Disordered" evidence="1">
    <location>
        <begin position="27"/>
        <end position="55"/>
    </location>
</feature>
<evidence type="ECO:0008006" key="5">
    <source>
        <dbReference type="Google" id="ProtNLM"/>
    </source>
</evidence>
<feature type="chain" id="PRO_5038475081" description="Lipoprotein" evidence="2">
    <location>
        <begin position="24"/>
        <end position="212"/>
    </location>
</feature>
<reference evidence="3 4" key="1">
    <citation type="submission" date="2020-02" db="EMBL/GenBank/DDBJ databases">
        <title>Sequencing the genomes of 1000 actinobacteria strains.</title>
        <authorList>
            <person name="Klenk H.-P."/>
        </authorList>
    </citation>
    <scope>NUCLEOTIDE SEQUENCE [LARGE SCALE GENOMIC DNA]</scope>
    <source>
        <strain evidence="3 4">DSM 45201</strain>
    </source>
</reference>
<proteinExistence type="predicted"/>
<dbReference type="RefSeq" id="WP_166754267.1">
    <property type="nucleotide sequence ID" value="NZ_BAABJU010000001.1"/>
</dbReference>
<sequence>MDVRERWRCGLVLTVLLALTACADQAPQQPGGPGTPPSGYVELQPMPDVPPLPEELEHVVPPDELLEDLALPLVSAEMLDAIDQVRVAAGNSPDFGDPEISRDRTLVTVRWHGPVPAAVQQVVDAHAGADFAMVVEQTPFRPGDLQAEASRLITEHSGVVSAVGARAAGDGIDVMITEQAVEEAGGLDEALAQHGIDSRFPLFPSAGSVVPA</sequence>
<evidence type="ECO:0000313" key="4">
    <source>
        <dbReference type="Proteomes" id="UP000552836"/>
    </source>
</evidence>
<evidence type="ECO:0000256" key="1">
    <source>
        <dbReference type="SAM" id="MobiDB-lite"/>
    </source>
</evidence>
<dbReference type="PROSITE" id="PS51257">
    <property type="entry name" value="PROKAR_LIPOPROTEIN"/>
    <property type="match status" value="1"/>
</dbReference>
<feature type="signal peptide" evidence="2">
    <location>
        <begin position="1"/>
        <end position="23"/>
    </location>
</feature>
<dbReference type="AlphaFoldDB" id="A0A846LGJ9"/>
<organism evidence="3 4">
    <name type="scientific">Modestobacter marinus</name>
    <dbReference type="NCBI Taxonomy" id="477641"/>
    <lineage>
        <taxon>Bacteria</taxon>
        <taxon>Bacillati</taxon>
        <taxon>Actinomycetota</taxon>
        <taxon>Actinomycetes</taxon>
        <taxon>Geodermatophilales</taxon>
        <taxon>Geodermatophilaceae</taxon>
        <taxon>Modestobacter</taxon>
    </lineage>
</organism>
<dbReference type="Proteomes" id="UP000552836">
    <property type="component" value="Unassembled WGS sequence"/>
</dbReference>
<protein>
    <recommendedName>
        <fullName evidence="5">Lipoprotein</fullName>
    </recommendedName>
</protein>
<dbReference type="EMBL" id="JAAMPA010000001">
    <property type="protein sequence ID" value="NIH66727.1"/>
    <property type="molecule type" value="Genomic_DNA"/>
</dbReference>
<accession>A0A846LGJ9</accession>